<dbReference type="CDD" id="cd16841">
    <property type="entry name" value="RraA_family"/>
    <property type="match status" value="1"/>
</dbReference>
<dbReference type="PANTHER" id="PTHR11820">
    <property type="entry name" value="ACYLPYRUVASE"/>
    <property type="match status" value="1"/>
</dbReference>
<dbReference type="SUPFAM" id="SSF89562">
    <property type="entry name" value="RraA-like"/>
    <property type="match status" value="1"/>
</dbReference>
<reference evidence="3 4" key="1">
    <citation type="submission" date="2023-07" db="EMBL/GenBank/DDBJ databases">
        <title>Sequencing the genomes of 1000 actinobacteria strains.</title>
        <authorList>
            <person name="Klenk H.-P."/>
        </authorList>
    </citation>
    <scope>NUCLEOTIDE SEQUENCE [LARGE SCALE GENOMIC DNA]</scope>
    <source>
        <strain evidence="3 4">DSM 19515</strain>
    </source>
</reference>
<dbReference type="NCBIfam" id="NF006093">
    <property type="entry name" value="PRK08245.1"/>
    <property type="match status" value="1"/>
</dbReference>
<dbReference type="InterPro" id="IPR036704">
    <property type="entry name" value="RraA/RraA-like_sf"/>
</dbReference>
<dbReference type="Gene3D" id="3.90.850.10">
    <property type="entry name" value="Fumarylacetoacetase-like, C-terminal domain"/>
    <property type="match status" value="1"/>
</dbReference>
<dbReference type="InterPro" id="IPR005493">
    <property type="entry name" value="RraA/RraA-like"/>
</dbReference>
<sequence length="496" mass="52337">MNIVTQTYGEVGKIIAVHLSYPSRAAQRGRTPAEASYFMKASSSLNGPGEVVRPANTELLVFEAEIALVIGTAARNVSEADAWGHVSHVTAANDMGLLDLRAADKGSNVRSKSGDGMTPIGPRLIPTDAIDPARLHVRATVDGQVVQDDSSATLLFSFAHIIADLSRVMTLEPGDVILTGTPAGSSVLQPGQTVTVEVFSEDDPHLTSGELTTTVVAGPALADIGSAPAADDKQRIDAWGSPEAAGLAPAEAEFELTAELRERISNLAVATLSSQMRQRGYPNVSIDGVHPMRAGQKIVGRARTLRYVGHRPDLFKKVGGGYNAQKRAIDSVGEGEVLVMEARGFEFAGTLGDILALRAKVRGAAGIITDGAVRDWAAVAEVGLPVFAQAAHPSVLGRLHIPWDTDQTITCGGVAVQHGDVIVGDDDGAIVIPPHMVCEVVEAAEKQESEETFIAEMVAAGESVDGLYPLGPAWRERYNEWLTANGHAHADNHEGR</sequence>
<evidence type="ECO:0000256" key="1">
    <source>
        <dbReference type="ARBA" id="ARBA00022723"/>
    </source>
</evidence>
<protein>
    <submittedName>
        <fullName evidence="3">2-keto-4-pentenoate hydratase/2-oxohepta-3-ene-1,7-dioic acid hydratase in catechol pathway/regulator of RNase E activity RraA</fullName>
    </submittedName>
</protein>
<dbReference type="Pfam" id="PF03737">
    <property type="entry name" value="RraA-like"/>
    <property type="match status" value="1"/>
</dbReference>
<dbReference type="RefSeq" id="WP_307634235.1">
    <property type="nucleotide sequence ID" value="NZ_JAUSQL010000001.1"/>
</dbReference>
<comment type="caution">
    <text evidence="3">The sequence shown here is derived from an EMBL/GenBank/DDBJ whole genome shotgun (WGS) entry which is preliminary data.</text>
</comment>
<feature type="domain" description="Fumarylacetoacetase-like C-terminal" evidence="2">
    <location>
        <begin position="14"/>
        <end position="216"/>
    </location>
</feature>
<evidence type="ECO:0000313" key="3">
    <source>
        <dbReference type="EMBL" id="MDP9831513.1"/>
    </source>
</evidence>
<dbReference type="Pfam" id="PF01557">
    <property type="entry name" value="FAA_hydrolase"/>
    <property type="match status" value="1"/>
</dbReference>
<keyword evidence="4" id="KW-1185">Reference proteome</keyword>
<organism evidence="3 4">
    <name type="scientific">Trueperella abortisuis</name>
    <dbReference type="NCBI Taxonomy" id="445930"/>
    <lineage>
        <taxon>Bacteria</taxon>
        <taxon>Bacillati</taxon>
        <taxon>Actinomycetota</taxon>
        <taxon>Actinomycetes</taxon>
        <taxon>Actinomycetales</taxon>
        <taxon>Actinomycetaceae</taxon>
        <taxon>Trueperella</taxon>
    </lineage>
</organism>
<keyword evidence="1" id="KW-0479">Metal-binding</keyword>
<proteinExistence type="predicted"/>
<dbReference type="EMBL" id="JAUSQL010000001">
    <property type="protein sequence ID" value="MDP9831513.1"/>
    <property type="molecule type" value="Genomic_DNA"/>
</dbReference>
<gene>
    <name evidence="3" type="ORF">J2S45_000192</name>
</gene>
<dbReference type="InterPro" id="IPR036663">
    <property type="entry name" value="Fumarylacetoacetase_C_sf"/>
</dbReference>
<evidence type="ECO:0000313" key="4">
    <source>
        <dbReference type="Proteomes" id="UP001230145"/>
    </source>
</evidence>
<name>A0ABT9PFM6_9ACTO</name>
<dbReference type="SUPFAM" id="SSF56529">
    <property type="entry name" value="FAH"/>
    <property type="match status" value="1"/>
</dbReference>
<dbReference type="InterPro" id="IPR011234">
    <property type="entry name" value="Fumarylacetoacetase-like_C"/>
</dbReference>
<dbReference type="NCBIfam" id="NF009399">
    <property type="entry name" value="PRK12764.1"/>
    <property type="match status" value="1"/>
</dbReference>
<dbReference type="Gene3D" id="3.50.30.40">
    <property type="entry name" value="Ribonuclease E inhibitor RraA/RraA-like"/>
    <property type="match status" value="1"/>
</dbReference>
<dbReference type="Proteomes" id="UP001230145">
    <property type="component" value="Unassembled WGS sequence"/>
</dbReference>
<evidence type="ECO:0000259" key="2">
    <source>
        <dbReference type="Pfam" id="PF01557"/>
    </source>
</evidence>
<accession>A0ABT9PFM6</accession>